<dbReference type="AlphaFoldDB" id="A0A8J2Z2B2"/>
<name>A0A8J2Z2B2_9GAMM</name>
<keyword evidence="2" id="KW-0963">Cytoplasm</keyword>
<sequence length="247" mass="27058">MNIEICLDNLESVDVVAKFPEITRLEICSALSLDGLTPAPYLVQYAKEKSVARRHTMIRPRAGDLCYNEAEIKMMAQEIKLMHESGANGVVIGVLDTNSHINIAATKYLTDLAKSYQLEVTFHRAIDMVPDYLASVQICVDLGIDRILTSGGQKKAFMGLDDIAKVMQKYHGQIEIMAGGGVNKDNIPHFKEIGVDAVHFSAASNKSNVQGESVFSKSSLSYNVTNEDIVKENIAAIACQYQSPLSC</sequence>
<dbReference type="PANTHER" id="PTHR12598">
    <property type="entry name" value="COPPER HOMEOSTASIS PROTEIN CUTC"/>
    <property type="match status" value="1"/>
</dbReference>
<accession>A0A8J2Z2B2</accession>
<dbReference type="Gene3D" id="3.20.20.380">
    <property type="entry name" value="Copper homeostasis (CutC) domain"/>
    <property type="match status" value="1"/>
</dbReference>
<comment type="caution">
    <text evidence="2">Once thought to be involved in copper homeostasis, experiments in E.coli have shown this is not the case.</text>
</comment>
<evidence type="ECO:0000313" key="3">
    <source>
        <dbReference type="EMBL" id="GGF87767.1"/>
    </source>
</evidence>
<organism evidence="3 4">
    <name type="scientific">Cysteiniphilum litorale</name>
    <dbReference type="NCBI Taxonomy" id="2056700"/>
    <lineage>
        <taxon>Bacteria</taxon>
        <taxon>Pseudomonadati</taxon>
        <taxon>Pseudomonadota</taxon>
        <taxon>Gammaproteobacteria</taxon>
        <taxon>Thiotrichales</taxon>
        <taxon>Fastidiosibacteraceae</taxon>
        <taxon>Cysteiniphilum</taxon>
    </lineage>
</organism>
<dbReference type="OrthoDB" id="9815677at2"/>
<evidence type="ECO:0000313" key="4">
    <source>
        <dbReference type="Proteomes" id="UP000636949"/>
    </source>
</evidence>
<dbReference type="InterPro" id="IPR005627">
    <property type="entry name" value="CutC-like"/>
</dbReference>
<dbReference type="Pfam" id="PF03932">
    <property type="entry name" value="CutC"/>
    <property type="match status" value="1"/>
</dbReference>
<gene>
    <name evidence="2 3" type="primary">cutC</name>
    <name evidence="3" type="ORF">GCM10010995_01210</name>
</gene>
<dbReference type="GO" id="GO:0005507">
    <property type="term" value="F:copper ion binding"/>
    <property type="evidence" value="ECO:0007669"/>
    <property type="project" value="TreeGrafter"/>
</dbReference>
<evidence type="ECO:0000256" key="2">
    <source>
        <dbReference type="HAMAP-Rule" id="MF_00795"/>
    </source>
</evidence>
<dbReference type="GO" id="GO:0005737">
    <property type="term" value="C:cytoplasm"/>
    <property type="evidence" value="ECO:0007669"/>
    <property type="project" value="UniProtKB-SubCell"/>
</dbReference>
<dbReference type="EMBL" id="BMJS01000001">
    <property type="protein sequence ID" value="GGF87767.1"/>
    <property type="molecule type" value="Genomic_DNA"/>
</dbReference>
<comment type="similarity">
    <text evidence="1 2">Belongs to the CutC family.</text>
</comment>
<dbReference type="PANTHER" id="PTHR12598:SF0">
    <property type="entry name" value="COPPER HOMEOSTASIS PROTEIN CUTC HOMOLOG"/>
    <property type="match status" value="1"/>
</dbReference>
<dbReference type="RefSeq" id="WP_117001269.1">
    <property type="nucleotide sequence ID" value="NZ_BMJS01000001.1"/>
</dbReference>
<dbReference type="HAMAP" id="MF_00795">
    <property type="entry name" value="CutC"/>
    <property type="match status" value="1"/>
</dbReference>
<protein>
    <recommendedName>
        <fullName evidence="2">PF03932 family protein CutC</fullName>
    </recommendedName>
</protein>
<comment type="caution">
    <text evidence="3">The sequence shown here is derived from an EMBL/GenBank/DDBJ whole genome shotgun (WGS) entry which is preliminary data.</text>
</comment>
<proteinExistence type="inferred from homology"/>
<keyword evidence="4" id="KW-1185">Reference proteome</keyword>
<comment type="subcellular location">
    <subcellularLocation>
        <location evidence="2">Cytoplasm</location>
    </subcellularLocation>
</comment>
<dbReference type="Proteomes" id="UP000636949">
    <property type="component" value="Unassembled WGS sequence"/>
</dbReference>
<evidence type="ECO:0000256" key="1">
    <source>
        <dbReference type="ARBA" id="ARBA00007768"/>
    </source>
</evidence>
<dbReference type="InterPro" id="IPR036822">
    <property type="entry name" value="CutC-like_dom_sf"/>
</dbReference>
<reference evidence="3" key="1">
    <citation type="journal article" date="2014" name="Int. J. Syst. Evol. Microbiol.">
        <title>Complete genome sequence of Corynebacterium casei LMG S-19264T (=DSM 44701T), isolated from a smear-ripened cheese.</title>
        <authorList>
            <consortium name="US DOE Joint Genome Institute (JGI-PGF)"/>
            <person name="Walter F."/>
            <person name="Albersmeier A."/>
            <person name="Kalinowski J."/>
            <person name="Ruckert C."/>
        </authorList>
    </citation>
    <scope>NUCLEOTIDE SEQUENCE</scope>
    <source>
        <strain evidence="3">CGMCC 1.15758</strain>
    </source>
</reference>
<dbReference type="SUPFAM" id="SSF110395">
    <property type="entry name" value="CutC-like"/>
    <property type="match status" value="1"/>
</dbReference>
<reference evidence="3" key="2">
    <citation type="submission" date="2020-09" db="EMBL/GenBank/DDBJ databases">
        <authorList>
            <person name="Sun Q."/>
            <person name="Zhou Y."/>
        </authorList>
    </citation>
    <scope>NUCLEOTIDE SEQUENCE</scope>
    <source>
        <strain evidence="3">CGMCC 1.15758</strain>
    </source>
</reference>